<keyword evidence="2" id="KW-0472">Membrane</keyword>
<reference evidence="3 4" key="1">
    <citation type="journal article" date="2012" name="J. Bacteriol.">
        <title>Genome Sequence of Blastococcus saxobsidens DD2, a Stone-Inhabiting Bacterium.</title>
        <authorList>
            <person name="Chouaia B."/>
            <person name="Crotti E."/>
            <person name="Brusetti L."/>
            <person name="Daffonchio D."/>
            <person name="Essoussi I."/>
            <person name="Nouioui I."/>
            <person name="Sbissi I."/>
            <person name="Ghodhbane-Gtari F."/>
            <person name="Gtari M."/>
            <person name="Vacherie B."/>
            <person name="Barbe V."/>
            <person name="Medigue C."/>
            <person name="Gury J."/>
            <person name="Pujic P."/>
            <person name="Normand P."/>
        </authorList>
    </citation>
    <scope>NUCLEOTIDE SEQUENCE [LARGE SCALE GENOMIC DNA]</scope>
    <source>
        <strain evidence="3 4">DD2</strain>
    </source>
</reference>
<reference evidence="4" key="2">
    <citation type="submission" date="2012-02" db="EMBL/GenBank/DDBJ databases">
        <title>Complete genome sequence of Blastococcus saxobsidens strain DD2.</title>
        <authorList>
            <person name="Genoscope."/>
        </authorList>
    </citation>
    <scope>NUCLEOTIDE SEQUENCE [LARGE SCALE GENOMIC DNA]</scope>
    <source>
        <strain evidence="4">DD2</strain>
    </source>
</reference>
<evidence type="ECO:0000256" key="1">
    <source>
        <dbReference type="SAM" id="MobiDB-lite"/>
    </source>
</evidence>
<organism evidence="3 4">
    <name type="scientific">Blastococcus saxobsidens (strain DD2)</name>
    <dbReference type="NCBI Taxonomy" id="1146883"/>
    <lineage>
        <taxon>Bacteria</taxon>
        <taxon>Bacillati</taxon>
        <taxon>Actinomycetota</taxon>
        <taxon>Actinomycetes</taxon>
        <taxon>Geodermatophilales</taxon>
        <taxon>Geodermatophilaceae</taxon>
        <taxon>Blastococcus</taxon>
    </lineage>
</organism>
<gene>
    <name evidence="3" type="ordered locus">BLASA_1007</name>
</gene>
<evidence type="ECO:0000313" key="3">
    <source>
        <dbReference type="EMBL" id="CCG01954.1"/>
    </source>
</evidence>
<keyword evidence="4" id="KW-1185">Reference proteome</keyword>
<keyword evidence="2" id="KW-1133">Transmembrane helix</keyword>
<dbReference type="Proteomes" id="UP000007517">
    <property type="component" value="Chromosome"/>
</dbReference>
<dbReference type="RefSeq" id="WP_014374859.1">
    <property type="nucleotide sequence ID" value="NC_016943.1"/>
</dbReference>
<dbReference type="AlphaFoldDB" id="H6RUI9"/>
<name>H6RUI9_BLASD</name>
<dbReference type="HOGENOM" id="CLU_2785614_0_0_11"/>
<evidence type="ECO:0000256" key="2">
    <source>
        <dbReference type="SAM" id="Phobius"/>
    </source>
</evidence>
<keyword evidence="2" id="KW-0812">Transmembrane</keyword>
<feature type="transmembrane region" description="Helical" evidence="2">
    <location>
        <begin position="35"/>
        <end position="60"/>
    </location>
</feature>
<dbReference type="KEGG" id="bsd:BLASA_1007"/>
<protein>
    <submittedName>
        <fullName evidence="3">Uncharacterized protein</fullName>
    </submittedName>
</protein>
<dbReference type="EMBL" id="FO117623">
    <property type="protein sequence ID" value="CCG01954.1"/>
    <property type="molecule type" value="Genomic_DNA"/>
</dbReference>
<feature type="region of interest" description="Disordered" evidence="1">
    <location>
        <begin position="1"/>
        <end position="30"/>
    </location>
</feature>
<evidence type="ECO:0000313" key="4">
    <source>
        <dbReference type="Proteomes" id="UP000007517"/>
    </source>
</evidence>
<proteinExistence type="predicted"/>
<sequence length="68" mass="7083">MSIAAEQRPGTVQQPAVQYRPAAEKPTEKGAEERGWLLALGVFLAAALVFGAMVVLTALAGGDAYNLP</sequence>
<accession>H6RUI9</accession>